<keyword evidence="2" id="KW-1185">Reference proteome</keyword>
<sequence>MKLYFIALLPPQEIQDYANQIKQYFADKYASSHAQKSPPHITLQPPFEWEDTDIPLLEEHLKTFALRQNSIPITLSGYAAFVPRVIYIDVVRSPELLTVHQNFMSYLETHLGITDKVGQTRPFVPHMTVAFKDLTRQNFQAAWSEFEKRQLHFEFTASVLTLLAHDGNRWNIKSEFPFVASTTEQQLNF</sequence>
<dbReference type="OrthoDB" id="1524661at2"/>
<dbReference type="AlphaFoldDB" id="A0A139WVQ2"/>
<dbReference type="Gene3D" id="3.90.1140.10">
    <property type="entry name" value="Cyclic phosphodiesterase"/>
    <property type="match status" value="1"/>
</dbReference>
<proteinExistence type="predicted"/>
<protein>
    <submittedName>
        <fullName evidence="1">2'-5' RNA ligase</fullName>
    </submittedName>
</protein>
<name>A0A139WVQ2_9CYAN</name>
<dbReference type="SUPFAM" id="SSF55144">
    <property type="entry name" value="LigT-like"/>
    <property type="match status" value="1"/>
</dbReference>
<dbReference type="Pfam" id="PF13563">
    <property type="entry name" value="2_5_RNA_ligase2"/>
    <property type="match status" value="1"/>
</dbReference>
<accession>A0A139WVQ2</accession>
<organism evidence="1 2">
    <name type="scientific">Scytonema hofmannii PCC 7110</name>
    <dbReference type="NCBI Taxonomy" id="128403"/>
    <lineage>
        <taxon>Bacteria</taxon>
        <taxon>Bacillati</taxon>
        <taxon>Cyanobacteriota</taxon>
        <taxon>Cyanophyceae</taxon>
        <taxon>Nostocales</taxon>
        <taxon>Scytonemataceae</taxon>
        <taxon>Scytonema</taxon>
    </lineage>
</organism>
<dbReference type="RefSeq" id="WP_017748245.1">
    <property type="nucleotide sequence ID" value="NZ_KQ976354.1"/>
</dbReference>
<gene>
    <name evidence="1" type="ORF">WA1_43210</name>
</gene>
<dbReference type="PANTHER" id="PTHR40037">
    <property type="entry name" value="PHOSPHOESTERASE YJCG-RELATED"/>
    <property type="match status" value="1"/>
</dbReference>
<dbReference type="InterPro" id="IPR009097">
    <property type="entry name" value="Cyclic_Pdiesterase"/>
</dbReference>
<dbReference type="Proteomes" id="UP000076925">
    <property type="component" value="Unassembled WGS sequence"/>
</dbReference>
<dbReference type="PANTHER" id="PTHR40037:SF1">
    <property type="entry name" value="PHOSPHOESTERASE SAOUHSC_00951-RELATED"/>
    <property type="match status" value="1"/>
</dbReference>
<evidence type="ECO:0000313" key="1">
    <source>
        <dbReference type="EMBL" id="KYC36503.1"/>
    </source>
</evidence>
<dbReference type="InterPro" id="IPR050580">
    <property type="entry name" value="2H_phosphoesterase_YjcG-like"/>
</dbReference>
<dbReference type="GO" id="GO:0016874">
    <property type="term" value="F:ligase activity"/>
    <property type="evidence" value="ECO:0007669"/>
    <property type="project" value="UniProtKB-KW"/>
</dbReference>
<reference evidence="1 2" key="1">
    <citation type="journal article" date="2013" name="Genome Biol. Evol.">
        <title>Genomes of Stigonematalean cyanobacteria (subsection V) and the evolution of oxygenic photosynthesis from prokaryotes to plastids.</title>
        <authorList>
            <person name="Dagan T."/>
            <person name="Roettger M."/>
            <person name="Stucken K."/>
            <person name="Landan G."/>
            <person name="Koch R."/>
            <person name="Major P."/>
            <person name="Gould S.B."/>
            <person name="Goremykin V.V."/>
            <person name="Rippka R."/>
            <person name="Tandeau de Marsac N."/>
            <person name="Gugger M."/>
            <person name="Lockhart P.J."/>
            <person name="Allen J.F."/>
            <person name="Brune I."/>
            <person name="Maus I."/>
            <person name="Puhler A."/>
            <person name="Martin W.F."/>
        </authorList>
    </citation>
    <scope>NUCLEOTIDE SEQUENCE [LARGE SCALE GENOMIC DNA]</scope>
    <source>
        <strain evidence="1 2">PCC 7110</strain>
    </source>
</reference>
<dbReference type="STRING" id="128403.WA1_43210"/>
<dbReference type="EMBL" id="ANNX02000047">
    <property type="protein sequence ID" value="KYC36503.1"/>
    <property type="molecule type" value="Genomic_DNA"/>
</dbReference>
<keyword evidence="1" id="KW-0436">Ligase</keyword>
<comment type="caution">
    <text evidence="1">The sequence shown here is derived from an EMBL/GenBank/DDBJ whole genome shotgun (WGS) entry which is preliminary data.</text>
</comment>
<evidence type="ECO:0000313" key="2">
    <source>
        <dbReference type="Proteomes" id="UP000076925"/>
    </source>
</evidence>